<dbReference type="Proteomes" id="UP000236220">
    <property type="component" value="Unassembled WGS sequence"/>
</dbReference>
<accession>A0A2K1Q224</accession>
<evidence type="ECO:0000313" key="2">
    <source>
        <dbReference type="Proteomes" id="UP000236220"/>
    </source>
</evidence>
<comment type="caution">
    <text evidence="1">The sequence shown here is derived from an EMBL/GenBank/DDBJ whole genome shotgun (WGS) entry which is preliminary data.</text>
</comment>
<dbReference type="RefSeq" id="WP_103074178.1">
    <property type="nucleotide sequence ID" value="NZ_NPZB01000001.1"/>
</dbReference>
<dbReference type="GO" id="GO:0046872">
    <property type="term" value="F:metal ion binding"/>
    <property type="evidence" value="ECO:0007669"/>
    <property type="project" value="InterPro"/>
</dbReference>
<dbReference type="AlphaFoldDB" id="A0A2K1Q224"/>
<protein>
    <submittedName>
        <fullName evidence="1">Arginase family</fullName>
    </submittedName>
</protein>
<sequence>MSVPLILDLDDSVRDIGSADRLPLQQWQERLRFSCSRRDLRRFGAAIAPVLMAVHGTVLMGSGDFHHLSLPLVEREARRRPLRVVVLDNHPDNMRFPFGVHCGSWVGRAAKLPGVVDVHVLGISSLDAGRGHAWENQLGALRSGRVHYWCVGVDTEWARRFGIATVHSFESPEELVAAFVRQVKDDEMPVYFSVDKDVFAPDVVRTNWDQGKFQLDDALTIIAALKSRIVASDITGEVSIHRYRSLFKRLLSALDQQPDPSPDEIEAWQQQQAVVNRALIAALGW</sequence>
<dbReference type="GO" id="GO:0016813">
    <property type="term" value="F:hydrolase activity, acting on carbon-nitrogen (but not peptide) bonds, in linear amidines"/>
    <property type="evidence" value="ECO:0007669"/>
    <property type="project" value="UniProtKB-ARBA"/>
</dbReference>
<dbReference type="OrthoDB" id="8770139at2"/>
<dbReference type="InterPro" id="IPR023696">
    <property type="entry name" value="Ureohydrolase_dom_sf"/>
</dbReference>
<dbReference type="SUPFAM" id="SSF52768">
    <property type="entry name" value="Arginase/deacetylase"/>
    <property type="match status" value="1"/>
</dbReference>
<reference evidence="1 2" key="1">
    <citation type="submission" date="2017-08" db="EMBL/GenBank/DDBJ databases">
        <title>Lysobacter sylvestris genome.</title>
        <authorList>
            <person name="Zhang D.-C."/>
            <person name="Albuquerque L."/>
            <person name="Franca L."/>
            <person name="Froufe H.J.C."/>
            <person name="Barroso C."/>
            <person name="Egas C."/>
            <person name="Da Costa M."/>
            <person name="Margesin R."/>
        </authorList>
    </citation>
    <scope>NUCLEOTIDE SEQUENCE [LARGE SCALE GENOMIC DNA]</scope>
    <source>
        <strain evidence="1 2">AM20-91</strain>
    </source>
</reference>
<evidence type="ECO:0000313" key="1">
    <source>
        <dbReference type="EMBL" id="PNS09083.1"/>
    </source>
</evidence>
<dbReference type="EMBL" id="NPZB01000001">
    <property type="protein sequence ID" value="PNS09083.1"/>
    <property type="molecule type" value="Genomic_DNA"/>
</dbReference>
<proteinExistence type="predicted"/>
<name>A0A2K1Q224_9GAMM</name>
<keyword evidence="2" id="KW-1185">Reference proteome</keyword>
<dbReference type="InterPro" id="IPR006035">
    <property type="entry name" value="Ureohydrolase"/>
</dbReference>
<organism evidence="1 2">
    <name type="scientific">Solilutibacter silvestris</name>
    <dbReference type="NCBI Taxonomy" id="1645665"/>
    <lineage>
        <taxon>Bacteria</taxon>
        <taxon>Pseudomonadati</taxon>
        <taxon>Pseudomonadota</taxon>
        <taxon>Gammaproteobacteria</taxon>
        <taxon>Lysobacterales</taxon>
        <taxon>Lysobacteraceae</taxon>
        <taxon>Solilutibacter</taxon>
    </lineage>
</organism>
<dbReference type="Gene3D" id="3.40.800.10">
    <property type="entry name" value="Ureohydrolase domain"/>
    <property type="match status" value="1"/>
</dbReference>
<dbReference type="Pfam" id="PF00491">
    <property type="entry name" value="Arginase"/>
    <property type="match status" value="1"/>
</dbReference>
<gene>
    <name evidence="1" type="ORF">Lysil_0712</name>
</gene>